<keyword evidence="11" id="KW-0969">Cilium</keyword>
<dbReference type="InterPro" id="IPR046786">
    <property type="entry name" value="MotA_N"/>
</dbReference>
<keyword evidence="6 8" id="KW-0472">Membrane</keyword>
<feature type="domain" description="MotA/TolQ/ExbB proton channel" evidence="9">
    <location>
        <begin position="100"/>
        <end position="217"/>
    </location>
</feature>
<dbReference type="Pfam" id="PF20560">
    <property type="entry name" value="MotA_N"/>
    <property type="match status" value="1"/>
</dbReference>
<keyword evidence="11" id="KW-0282">Flagellum</keyword>
<feature type="transmembrane region" description="Helical" evidence="8">
    <location>
        <begin position="31"/>
        <end position="51"/>
    </location>
</feature>
<dbReference type="Proteomes" id="UP000705867">
    <property type="component" value="Unassembled WGS sequence"/>
</dbReference>
<sequence length="252" mass="26791">MDIAAFLGLLIGVGAIIGGNIIEGGSTAHLIQFAAALIVFGGTLGATLLSFSSRDVMNAVRAIGLAFRARSFAPAEVIEEILGILVKARKMGLIALEGQIKNIKNPFLREGLSLVIDGMTPSMIEEVLHQEVITYEEEMKKAARVFESAGGYAPTIGILGAVLGLIQVMRNVSDPSKIGGGIAVAFVATIYGVGSANLLLLPLGKKIMNRLKEEVFMRELIIDGILGIESGVNPYFLKARLNAFLTEHDKGR</sequence>
<gene>
    <name evidence="11" type="ORF">K8I29_08930</name>
</gene>
<feature type="domain" description="Motility protein A N-terminal" evidence="10">
    <location>
        <begin position="7"/>
        <end position="85"/>
    </location>
</feature>
<dbReference type="GO" id="GO:0005886">
    <property type="term" value="C:plasma membrane"/>
    <property type="evidence" value="ECO:0007669"/>
    <property type="project" value="UniProtKB-SubCell"/>
</dbReference>
<dbReference type="NCBIfam" id="NF006583">
    <property type="entry name" value="PRK09109.1"/>
    <property type="match status" value="1"/>
</dbReference>
<evidence type="ECO:0000256" key="7">
    <source>
        <dbReference type="RuleBase" id="RU004057"/>
    </source>
</evidence>
<dbReference type="GO" id="GO:0006935">
    <property type="term" value="P:chemotaxis"/>
    <property type="evidence" value="ECO:0007669"/>
    <property type="project" value="InterPro"/>
</dbReference>
<evidence type="ECO:0000259" key="10">
    <source>
        <dbReference type="Pfam" id="PF20560"/>
    </source>
</evidence>
<feature type="transmembrane region" description="Helical" evidence="8">
    <location>
        <begin position="181"/>
        <end position="203"/>
    </location>
</feature>
<evidence type="ECO:0000313" key="11">
    <source>
        <dbReference type="EMBL" id="MBZ0156316.1"/>
    </source>
</evidence>
<comment type="subcellular location">
    <subcellularLocation>
        <location evidence="1">Cell membrane</location>
        <topology evidence="1">Multi-pass membrane protein</topology>
    </subcellularLocation>
    <subcellularLocation>
        <location evidence="7">Membrane</location>
        <topology evidence="7">Multi-pass membrane protein</topology>
    </subcellularLocation>
</comment>
<dbReference type="GO" id="GO:0071978">
    <property type="term" value="P:bacterial-type flagellum-dependent swarming motility"/>
    <property type="evidence" value="ECO:0007669"/>
    <property type="project" value="InterPro"/>
</dbReference>
<comment type="similarity">
    <text evidence="7">Belongs to the exbB/tolQ family.</text>
</comment>
<protein>
    <submittedName>
        <fullName evidence="11">Flagellar motor protein</fullName>
    </submittedName>
</protein>
<dbReference type="EMBL" id="JAIOIV010000073">
    <property type="protein sequence ID" value="MBZ0156316.1"/>
    <property type="molecule type" value="Genomic_DNA"/>
</dbReference>
<evidence type="ECO:0000256" key="2">
    <source>
        <dbReference type="ARBA" id="ARBA00022475"/>
    </source>
</evidence>
<keyword evidence="3 8" id="KW-0812">Transmembrane</keyword>
<reference evidence="11" key="1">
    <citation type="journal article" date="2021" name="bioRxiv">
        <title>Unraveling nitrogen, sulfur and carbon metabolic pathways and microbial community transcriptional responses to substrate deprivation and toxicity stresses in a bioreactor mimicking anoxic brackish coastal sediment conditions.</title>
        <authorList>
            <person name="Martins P.D."/>
            <person name="Echeveste M.J."/>
            <person name="Arshad A."/>
            <person name="Kurth J."/>
            <person name="Ouboter H."/>
            <person name="Jetten M.S.M."/>
            <person name="Welte C.U."/>
        </authorList>
    </citation>
    <scope>NUCLEOTIDE SEQUENCE</scope>
    <source>
        <strain evidence="11">MAG_39</strain>
    </source>
</reference>
<keyword evidence="5 8" id="KW-1133">Transmembrane helix</keyword>
<evidence type="ECO:0000313" key="12">
    <source>
        <dbReference type="Proteomes" id="UP000705867"/>
    </source>
</evidence>
<proteinExistence type="inferred from homology"/>
<name>A0A953LWU9_9BACT</name>
<keyword evidence="7" id="KW-0653">Protein transport</keyword>
<keyword evidence="7" id="KW-0813">Transport</keyword>
<evidence type="ECO:0000256" key="3">
    <source>
        <dbReference type="ARBA" id="ARBA00022692"/>
    </source>
</evidence>
<evidence type="ECO:0000256" key="5">
    <source>
        <dbReference type="ARBA" id="ARBA00022989"/>
    </source>
</evidence>
<accession>A0A953LWU9</accession>
<dbReference type="PANTHER" id="PTHR30433">
    <property type="entry name" value="CHEMOTAXIS PROTEIN MOTA"/>
    <property type="match status" value="1"/>
</dbReference>
<comment type="caution">
    <text evidence="11">The sequence shown here is derived from an EMBL/GenBank/DDBJ whole genome shotgun (WGS) entry which is preliminary data.</text>
</comment>
<organism evidence="11 12">
    <name type="scientific">Candidatus Nitrobium versatile</name>
    <dbReference type="NCBI Taxonomy" id="2884831"/>
    <lineage>
        <taxon>Bacteria</taxon>
        <taxon>Pseudomonadati</taxon>
        <taxon>Nitrospirota</taxon>
        <taxon>Nitrospiria</taxon>
        <taxon>Nitrospirales</taxon>
        <taxon>Nitrospiraceae</taxon>
        <taxon>Candidatus Nitrobium</taxon>
    </lineage>
</organism>
<evidence type="ECO:0000256" key="8">
    <source>
        <dbReference type="SAM" id="Phobius"/>
    </source>
</evidence>
<keyword evidence="11" id="KW-0966">Cell projection</keyword>
<dbReference type="InterPro" id="IPR047055">
    <property type="entry name" value="MotA-like"/>
</dbReference>
<dbReference type="AlphaFoldDB" id="A0A953LWU9"/>
<dbReference type="PANTHER" id="PTHR30433:SF3">
    <property type="entry name" value="MOTILITY PROTEIN A"/>
    <property type="match status" value="1"/>
</dbReference>
<keyword evidence="4" id="KW-0283">Flagellar rotation</keyword>
<dbReference type="InterPro" id="IPR002898">
    <property type="entry name" value="MotA_ExbB_proton_chnl"/>
</dbReference>
<evidence type="ECO:0000256" key="1">
    <source>
        <dbReference type="ARBA" id="ARBA00004651"/>
    </source>
</evidence>
<feature type="transmembrane region" description="Helical" evidence="8">
    <location>
        <begin position="149"/>
        <end position="169"/>
    </location>
</feature>
<reference evidence="11" key="2">
    <citation type="submission" date="2021-08" db="EMBL/GenBank/DDBJ databases">
        <authorList>
            <person name="Dalcin Martins P."/>
        </authorList>
    </citation>
    <scope>NUCLEOTIDE SEQUENCE</scope>
    <source>
        <strain evidence="11">MAG_39</strain>
    </source>
</reference>
<keyword evidence="2" id="KW-1003">Cell membrane</keyword>
<evidence type="ECO:0000256" key="4">
    <source>
        <dbReference type="ARBA" id="ARBA00022779"/>
    </source>
</evidence>
<dbReference type="GO" id="GO:0015031">
    <property type="term" value="P:protein transport"/>
    <property type="evidence" value="ECO:0007669"/>
    <property type="project" value="UniProtKB-KW"/>
</dbReference>
<dbReference type="Pfam" id="PF01618">
    <property type="entry name" value="MotA_ExbB"/>
    <property type="match status" value="1"/>
</dbReference>
<evidence type="ECO:0000256" key="6">
    <source>
        <dbReference type="ARBA" id="ARBA00023136"/>
    </source>
</evidence>
<evidence type="ECO:0000259" key="9">
    <source>
        <dbReference type="Pfam" id="PF01618"/>
    </source>
</evidence>